<comment type="function">
    <text evidence="12">Carrier protein involved in proton-driven auxin influx. Mediates the formation of auxin gradient from developing leaves (site of auxin biosynthesis) to tips by contributing to the loading of auxin in vascular tissues and facilitating acropetal (base to tip) auxin transport within inner tissues of the root apex, and basipetal (tip to base) auxin transport within outer tissues of the root apex. May be involved in lateral roots and nodules formation.</text>
</comment>
<dbReference type="GO" id="GO:0012505">
    <property type="term" value="C:endomembrane system"/>
    <property type="evidence" value="ECO:0007669"/>
    <property type="project" value="UniProtKB-SubCell"/>
</dbReference>
<keyword evidence="5" id="KW-1003">Cell membrane</keyword>
<organism evidence="15 16">
    <name type="scientific">Crotalaria pallida</name>
    <name type="common">Smooth rattlebox</name>
    <name type="synonym">Crotalaria striata</name>
    <dbReference type="NCBI Taxonomy" id="3830"/>
    <lineage>
        <taxon>Eukaryota</taxon>
        <taxon>Viridiplantae</taxon>
        <taxon>Streptophyta</taxon>
        <taxon>Embryophyta</taxon>
        <taxon>Tracheophyta</taxon>
        <taxon>Spermatophyta</taxon>
        <taxon>Magnoliopsida</taxon>
        <taxon>eudicotyledons</taxon>
        <taxon>Gunneridae</taxon>
        <taxon>Pentapetalae</taxon>
        <taxon>rosids</taxon>
        <taxon>fabids</taxon>
        <taxon>Fabales</taxon>
        <taxon>Fabaceae</taxon>
        <taxon>Papilionoideae</taxon>
        <taxon>50 kb inversion clade</taxon>
        <taxon>genistoids sensu lato</taxon>
        <taxon>core genistoids</taxon>
        <taxon>Crotalarieae</taxon>
        <taxon>Crotalaria</taxon>
    </lineage>
</organism>
<dbReference type="GO" id="GO:0006865">
    <property type="term" value="P:amino acid transport"/>
    <property type="evidence" value="ECO:0007669"/>
    <property type="project" value="UniProtKB-KW"/>
</dbReference>
<dbReference type="PANTHER" id="PTHR48017">
    <property type="entry name" value="OS05G0424000 PROTEIN-RELATED"/>
    <property type="match status" value="1"/>
</dbReference>
<feature type="transmembrane region" description="Helical" evidence="13">
    <location>
        <begin position="415"/>
        <end position="435"/>
    </location>
</feature>
<evidence type="ECO:0000256" key="4">
    <source>
        <dbReference type="ARBA" id="ARBA00022448"/>
    </source>
</evidence>
<dbReference type="GO" id="GO:0005886">
    <property type="term" value="C:plasma membrane"/>
    <property type="evidence" value="ECO:0007669"/>
    <property type="project" value="UniProtKB-SubCell"/>
</dbReference>
<evidence type="ECO:0000256" key="7">
    <source>
        <dbReference type="ARBA" id="ARBA00022847"/>
    </source>
</evidence>
<sequence length="509" mass="55952">MGEVAHDQYSNSELALLQNSDASSKPPLSPLIIHIDPSSKFEGGHLSLSNSDPSCLITQQQDQQFPKDAWLPITESRNGNAYYAAFHILNTNIGFQALMLPVAFSTLGWAWGSVSLSFAFVWQLYTIFLLVRLHESVPGIRHSRYLFLAMAAFGKRLGKVATLFPVMYLSGGSCVMFIITGGGTMKLLFKTLCNNDLGSETCNAHSLSGVEWFLVFTCVAILIAQLPNLNSMAAVSLIGGVTAITYCTLFWTLSVKKGRPPGVSYTTSLSQDHHRSSVANINDIVNAIGIIVLTFRGHNLLLEIQGTLPSNLKETSKEPMRRGVCVSYILIAMCVFPLAIVGFWAYGNQIHGGLLTAFPQFHRQQVTKFTMGAMYILVIIHCLSSYQVYAMPVFDNLELRYTSIKNQRCPRLVRTCFRIFFGGLTFFIAVTFPFLPSLSALLGGMTLVPVTYAYPCFMWLAIKKPRAKGAVWCFNLALGCLGMLLGALLVAAAIRTLAVTGLKANFFKP</sequence>
<comment type="subcellular location">
    <subcellularLocation>
        <location evidence="2">Cell membrane</location>
    </subcellularLocation>
    <subcellularLocation>
        <location evidence="1">Endomembrane system</location>
        <topology evidence="1">Multi-pass membrane protein</topology>
    </subcellularLocation>
</comment>
<name>A0AAN9I2H7_CROPI</name>
<comment type="caution">
    <text evidence="15">The sequence shown here is derived from an EMBL/GenBank/DDBJ whole genome shotgun (WGS) entry which is preliminary data.</text>
</comment>
<feature type="transmembrane region" description="Helical" evidence="13">
    <location>
        <begin position="209"/>
        <end position="226"/>
    </location>
</feature>
<evidence type="ECO:0000259" key="14">
    <source>
        <dbReference type="Pfam" id="PF01490"/>
    </source>
</evidence>
<gene>
    <name evidence="15" type="ORF">RIF29_32551</name>
</gene>
<evidence type="ECO:0000256" key="5">
    <source>
        <dbReference type="ARBA" id="ARBA00022475"/>
    </source>
</evidence>
<comment type="similarity">
    <text evidence="3">Belongs to the amino acid/polyamine transporter 2 family. Amino acid/auxin permease (AAAP) (TC 2.A.18.1) subfamily.</text>
</comment>
<evidence type="ECO:0000256" key="1">
    <source>
        <dbReference type="ARBA" id="ARBA00004127"/>
    </source>
</evidence>
<dbReference type="InterPro" id="IPR013057">
    <property type="entry name" value="AA_transpt_TM"/>
</dbReference>
<protein>
    <recommendedName>
        <fullName evidence="14">Amino acid transporter transmembrane domain-containing protein</fullName>
    </recommendedName>
</protein>
<evidence type="ECO:0000313" key="15">
    <source>
        <dbReference type="EMBL" id="KAK7258101.1"/>
    </source>
</evidence>
<dbReference type="GO" id="GO:0009734">
    <property type="term" value="P:auxin-activated signaling pathway"/>
    <property type="evidence" value="ECO:0007669"/>
    <property type="project" value="UniProtKB-KW"/>
</dbReference>
<dbReference type="GO" id="GO:0015293">
    <property type="term" value="F:symporter activity"/>
    <property type="evidence" value="ECO:0007669"/>
    <property type="project" value="UniProtKB-KW"/>
</dbReference>
<keyword evidence="8" id="KW-0029">Amino-acid transport</keyword>
<reference evidence="15 16" key="1">
    <citation type="submission" date="2024-01" db="EMBL/GenBank/DDBJ databases">
        <title>The genomes of 5 underutilized Papilionoideae crops provide insights into root nodulation and disease resistanc.</title>
        <authorList>
            <person name="Yuan L."/>
        </authorList>
    </citation>
    <scope>NUCLEOTIDE SEQUENCE [LARGE SCALE GENOMIC DNA]</scope>
    <source>
        <strain evidence="15">ZHUSHIDOU_FW_LH</strain>
        <tissue evidence="15">Leaf</tissue>
    </source>
</reference>
<feature type="transmembrane region" description="Helical" evidence="13">
    <location>
        <begin position="170"/>
        <end position="189"/>
    </location>
</feature>
<keyword evidence="4" id="KW-0813">Transport</keyword>
<evidence type="ECO:0000256" key="9">
    <source>
        <dbReference type="ARBA" id="ARBA00022989"/>
    </source>
</evidence>
<proteinExistence type="inferred from homology"/>
<keyword evidence="6 13" id="KW-0812">Transmembrane</keyword>
<feature type="transmembrane region" description="Helical" evidence="13">
    <location>
        <begin position="469"/>
        <end position="494"/>
    </location>
</feature>
<evidence type="ECO:0000313" key="16">
    <source>
        <dbReference type="Proteomes" id="UP001372338"/>
    </source>
</evidence>
<feature type="transmembrane region" description="Helical" evidence="13">
    <location>
        <begin position="110"/>
        <end position="133"/>
    </location>
</feature>
<evidence type="ECO:0000256" key="10">
    <source>
        <dbReference type="ARBA" id="ARBA00023136"/>
    </source>
</evidence>
<feature type="transmembrane region" description="Helical" evidence="13">
    <location>
        <begin position="232"/>
        <end position="253"/>
    </location>
</feature>
<evidence type="ECO:0000256" key="2">
    <source>
        <dbReference type="ARBA" id="ARBA00004236"/>
    </source>
</evidence>
<accession>A0AAN9I2H7</accession>
<keyword evidence="7" id="KW-0769">Symport</keyword>
<keyword evidence="10 13" id="KW-0472">Membrane</keyword>
<evidence type="ECO:0000256" key="13">
    <source>
        <dbReference type="SAM" id="Phobius"/>
    </source>
</evidence>
<keyword evidence="9 13" id="KW-1133">Transmembrane helix</keyword>
<evidence type="ECO:0000256" key="6">
    <source>
        <dbReference type="ARBA" id="ARBA00022692"/>
    </source>
</evidence>
<dbReference type="Proteomes" id="UP001372338">
    <property type="component" value="Unassembled WGS sequence"/>
</dbReference>
<evidence type="ECO:0000256" key="11">
    <source>
        <dbReference type="ARBA" id="ARBA00023294"/>
    </source>
</evidence>
<feature type="transmembrane region" description="Helical" evidence="13">
    <location>
        <begin position="81"/>
        <end position="104"/>
    </location>
</feature>
<keyword evidence="11" id="KW-0927">Auxin signaling pathway</keyword>
<dbReference type="EMBL" id="JAYWIO010000006">
    <property type="protein sequence ID" value="KAK7258101.1"/>
    <property type="molecule type" value="Genomic_DNA"/>
</dbReference>
<feature type="transmembrane region" description="Helical" evidence="13">
    <location>
        <begin position="325"/>
        <end position="346"/>
    </location>
</feature>
<evidence type="ECO:0000256" key="12">
    <source>
        <dbReference type="ARBA" id="ARBA00045588"/>
    </source>
</evidence>
<feature type="transmembrane region" description="Helical" evidence="13">
    <location>
        <begin position="373"/>
        <end position="394"/>
    </location>
</feature>
<evidence type="ECO:0000256" key="3">
    <source>
        <dbReference type="ARBA" id="ARBA00005590"/>
    </source>
</evidence>
<evidence type="ECO:0000256" key="8">
    <source>
        <dbReference type="ARBA" id="ARBA00022970"/>
    </source>
</evidence>
<dbReference type="AlphaFoldDB" id="A0AAN9I2H7"/>
<dbReference type="Pfam" id="PF01490">
    <property type="entry name" value="Aa_trans"/>
    <property type="match status" value="1"/>
</dbReference>
<feature type="transmembrane region" description="Helical" evidence="13">
    <location>
        <begin position="441"/>
        <end position="462"/>
    </location>
</feature>
<keyword evidence="16" id="KW-1185">Reference proteome</keyword>
<feature type="domain" description="Amino acid transporter transmembrane" evidence="14">
    <location>
        <begin position="78"/>
        <end position="494"/>
    </location>
</feature>